<evidence type="ECO:0000313" key="2">
    <source>
        <dbReference type="EMBL" id="GFD13321.1"/>
    </source>
</evidence>
<dbReference type="CDD" id="cd09279">
    <property type="entry name" value="RNase_HI_like"/>
    <property type="match status" value="1"/>
</dbReference>
<dbReference type="Pfam" id="PF13456">
    <property type="entry name" value="RVT_3"/>
    <property type="match status" value="1"/>
</dbReference>
<feature type="non-terminal residue" evidence="2">
    <location>
        <position position="1"/>
    </location>
</feature>
<dbReference type="GO" id="GO:0003964">
    <property type="term" value="F:RNA-directed DNA polymerase activity"/>
    <property type="evidence" value="ECO:0007669"/>
    <property type="project" value="UniProtKB-KW"/>
</dbReference>
<dbReference type="GO" id="GO:0003676">
    <property type="term" value="F:nucleic acid binding"/>
    <property type="evidence" value="ECO:0007669"/>
    <property type="project" value="InterPro"/>
</dbReference>
<keyword evidence="2" id="KW-0548">Nucleotidyltransferase</keyword>
<dbReference type="PANTHER" id="PTHR48475">
    <property type="entry name" value="RIBONUCLEASE H"/>
    <property type="match status" value="1"/>
</dbReference>
<reference evidence="2" key="1">
    <citation type="journal article" date="2019" name="Sci. Rep.">
        <title>Draft genome of Tanacetum cinerariifolium, the natural source of mosquito coil.</title>
        <authorList>
            <person name="Yamashiro T."/>
            <person name="Shiraishi A."/>
            <person name="Satake H."/>
            <person name="Nakayama K."/>
        </authorList>
    </citation>
    <scope>NUCLEOTIDE SEQUENCE</scope>
</reference>
<accession>A0A699TUJ0</accession>
<keyword evidence="2" id="KW-0695">RNA-directed DNA polymerase</keyword>
<dbReference type="Gene3D" id="3.30.420.10">
    <property type="entry name" value="Ribonuclease H-like superfamily/Ribonuclease H"/>
    <property type="match status" value="1"/>
</dbReference>
<dbReference type="InterPro" id="IPR002156">
    <property type="entry name" value="RNaseH_domain"/>
</dbReference>
<dbReference type="InterPro" id="IPR012337">
    <property type="entry name" value="RNaseH-like_sf"/>
</dbReference>
<keyword evidence="2" id="KW-0808">Transferase</keyword>
<proteinExistence type="predicted"/>
<name>A0A699TUJ0_TANCI</name>
<sequence length="157" mass="17847">EARRRQSRHRYVYWGDNPGSMDSFTDGSSCLEGSGAGLILKGTKFTYALRFEFKASNNEVEYEALVVGLRIAEHMGVQNLKAKVDSRLVANQINGSYVVKKQRMIQYLEKLKALINSFKKFSIEQVPRSENKKAYAFSRIAFTSFAHLSKQVLVEVL</sequence>
<dbReference type="PANTHER" id="PTHR48475:SF2">
    <property type="entry name" value="RIBONUCLEASE H"/>
    <property type="match status" value="1"/>
</dbReference>
<comment type="caution">
    <text evidence="2">The sequence shown here is derived from an EMBL/GenBank/DDBJ whole genome shotgun (WGS) entry which is preliminary data.</text>
</comment>
<dbReference type="GO" id="GO:0004523">
    <property type="term" value="F:RNA-DNA hybrid ribonuclease activity"/>
    <property type="evidence" value="ECO:0007669"/>
    <property type="project" value="InterPro"/>
</dbReference>
<evidence type="ECO:0000259" key="1">
    <source>
        <dbReference type="Pfam" id="PF13456"/>
    </source>
</evidence>
<dbReference type="EMBL" id="BKCJ011271655">
    <property type="protein sequence ID" value="GFD13321.1"/>
    <property type="molecule type" value="Genomic_DNA"/>
</dbReference>
<feature type="domain" description="RNase H type-1" evidence="1">
    <location>
        <begin position="47"/>
        <end position="139"/>
    </location>
</feature>
<gene>
    <name evidence="2" type="ORF">Tci_885290</name>
</gene>
<dbReference type="AlphaFoldDB" id="A0A699TUJ0"/>
<dbReference type="SUPFAM" id="SSF53098">
    <property type="entry name" value="Ribonuclease H-like"/>
    <property type="match status" value="1"/>
</dbReference>
<feature type="non-terminal residue" evidence="2">
    <location>
        <position position="157"/>
    </location>
</feature>
<organism evidence="2">
    <name type="scientific">Tanacetum cinerariifolium</name>
    <name type="common">Dalmatian daisy</name>
    <name type="synonym">Chrysanthemum cinerariifolium</name>
    <dbReference type="NCBI Taxonomy" id="118510"/>
    <lineage>
        <taxon>Eukaryota</taxon>
        <taxon>Viridiplantae</taxon>
        <taxon>Streptophyta</taxon>
        <taxon>Embryophyta</taxon>
        <taxon>Tracheophyta</taxon>
        <taxon>Spermatophyta</taxon>
        <taxon>Magnoliopsida</taxon>
        <taxon>eudicotyledons</taxon>
        <taxon>Gunneridae</taxon>
        <taxon>Pentapetalae</taxon>
        <taxon>asterids</taxon>
        <taxon>campanulids</taxon>
        <taxon>Asterales</taxon>
        <taxon>Asteraceae</taxon>
        <taxon>Asteroideae</taxon>
        <taxon>Anthemideae</taxon>
        <taxon>Anthemidinae</taxon>
        <taxon>Tanacetum</taxon>
    </lineage>
</organism>
<protein>
    <submittedName>
        <fullName evidence="2">Reverse transcriptase domain-containing protein</fullName>
    </submittedName>
</protein>
<dbReference type="InterPro" id="IPR036397">
    <property type="entry name" value="RNaseH_sf"/>
</dbReference>